<proteinExistence type="predicted"/>
<dbReference type="OrthoDB" id="1707432at2"/>
<dbReference type="AlphaFoldDB" id="A0A3G1KWM2"/>
<reference evidence="1 2" key="1">
    <citation type="submission" date="2016-10" db="EMBL/GenBank/DDBJ databases">
        <title>Complete Genome Sequence of Peptococcaceae strain DCMF.</title>
        <authorList>
            <person name="Edwards R.J."/>
            <person name="Holland S.I."/>
            <person name="Deshpande N.P."/>
            <person name="Wong Y.K."/>
            <person name="Ertan H."/>
            <person name="Manefield M."/>
            <person name="Russell T.L."/>
            <person name="Lee M.J."/>
        </authorList>
    </citation>
    <scope>NUCLEOTIDE SEQUENCE [LARGE SCALE GENOMIC DNA]</scope>
    <source>
        <strain evidence="1 2">DCMF</strain>
    </source>
</reference>
<evidence type="ECO:0000313" key="2">
    <source>
        <dbReference type="Proteomes" id="UP000323521"/>
    </source>
</evidence>
<accession>A0A3G1KWM2</accession>
<dbReference type="KEGG" id="fwa:DCMF_20785"/>
<dbReference type="Proteomes" id="UP000323521">
    <property type="component" value="Chromosome"/>
</dbReference>
<keyword evidence="2" id="KW-1185">Reference proteome</keyword>
<dbReference type="RefSeq" id="WP_148136203.1">
    <property type="nucleotide sequence ID" value="NZ_CP017634.1"/>
</dbReference>
<sequence>MSMKVDDFAVEVEFLVGNVFHCGRFGFGGVADADFIKKRMYTAMACALASYYRVADFLKQQAIEEFLDKYNYYSDKRMEEIIEKKGECEVETIIKDFRELILELS</sequence>
<evidence type="ECO:0000313" key="1">
    <source>
        <dbReference type="EMBL" id="ATW26874.1"/>
    </source>
</evidence>
<organism evidence="1 2">
    <name type="scientific">Formimonas warabiya</name>
    <dbReference type="NCBI Taxonomy" id="1761012"/>
    <lineage>
        <taxon>Bacteria</taxon>
        <taxon>Bacillati</taxon>
        <taxon>Bacillota</taxon>
        <taxon>Clostridia</taxon>
        <taxon>Eubacteriales</taxon>
        <taxon>Peptococcaceae</taxon>
        <taxon>Candidatus Formimonas</taxon>
    </lineage>
</organism>
<gene>
    <name evidence="1" type="ORF">DCMF_20785</name>
</gene>
<name>A0A3G1KWM2_FORW1</name>
<protein>
    <submittedName>
        <fullName evidence="1">Uncharacterized protein</fullName>
    </submittedName>
</protein>
<dbReference type="EMBL" id="CP017634">
    <property type="protein sequence ID" value="ATW26874.1"/>
    <property type="molecule type" value="Genomic_DNA"/>
</dbReference>